<name>A0AAU9VPQ2_9CNID</name>
<feature type="disulfide bond" evidence="2">
    <location>
        <begin position="104"/>
        <end position="114"/>
    </location>
</feature>
<dbReference type="FunFam" id="3.10.250.10:FF:000043">
    <property type="entry name" value="Lysyl oxidase homolog 3B"/>
    <property type="match status" value="1"/>
</dbReference>
<keyword evidence="4" id="KW-0472">Membrane</keyword>
<comment type="caution">
    <text evidence="7">The sequence shown here is derived from an EMBL/GenBank/DDBJ whole genome shotgun (WGS) entry which is preliminary data.</text>
</comment>
<protein>
    <recommendedName>
        <fullName evidence="6">SRCR domain-containing protein</fullName>
    </recommendedName>
</protein>
<dbReference type="PROSITE" id="PS50287">
    <property type="entry name" value="SRCR_2"/>
    <property type="match status" value="1"/>
</dbReference>
<comment type="caution">
    <text evidence="2">Lacks conserved residue(s) required for the propagation of feature annotation.</text>
</comment>
<keyword evidence="1 2" id="KW-1015">Disulfide bond</keyword>
<evidence type="ECO:0000256" key="1">
    <source>
        <dbReference type="ARBA" id="ARBA00023157"/>
    </source>
</evidence>
<feature type="region of interest" description="Disordered" evidence="3">
    <location>
        <begin position="373"/>
        <end position="435"/>
    </location>
</feature>
<evidence type="ECO:0000313" key="7">
    <source>
        <dbReference type="EMBL" id="CAH3035923.1"/>
    </source>
</evidence>
<accession>A0AAU9VPQ2</accession>
<keyword evidence="4" id="KW-1133">Transmembrane helix</keyword>
<feature type="compositionally biased region" description="Acidic residues" evidence="3">
    <location>
        <begin position="425"/>
        <end position="435"/>
    </location>
</feature>
<evidence type="ECO:0000256" key="3">
    <source>
        <dbReference type="SAM" id="MobiDB-lite"/>
    </source>
</evidence>
<keyword evidence="5" id="KW-0732">Signal</keyword>
<dbReference type="SMART" id="SM00202">
    <property type="entry name" value="SR"/>
    <property type="match status" value="1"/>
</dbReference>
<dbReference type="Pfam" id="PF00530">
    <property type="entry name" value="SRCR"/>
    <property type="match status" value="1"/>
</dbReference>
<feature type="compositionally biased region" description="Basic and acidic residues" evidence="3">
    <location>
        <begin position="239"/>
        <end position="249"/>
    </location>
</feature>
<gene>
    <name evidence="7" type="ORF">PMEA_00016556</name>
</gene>
<dbReference type="SUPFAM" id="SSF56487">
    <property type="entry name" value="SRCR-like"/>
    <property type="match status" value="1"/>
</dbReference>
<evidence type="ECO:0000259" key="6">
    <source>
        <dbReference type="PROSITE" id="PS50287"/>
    </source>
</evidence>
<evidence type="ECO:0000313" key="8">
    <source>
        <dbReference type="Proteomes" id="UP001159428"/>
    </source>
</evidence>
<feature type="compositionally biased region" description="Polar residues" evidence="3">
    <location>
        <begin position="379"/>
        <end position="391"/>
    </location>
</feature>
<dbReference type="InterPro" id="IPR001190">
    <property type="entry name" value="SRCR"/>
</dbReference>
<organism evidence="7 8">
    <name type="scientific">Pocillopora meandrina</name>
    <dbReference type="NCBI Taxonomy" id="46732"/>
    <lineage>
        <taxon>Eukaryota</taxon>
        <taxon>Metazoa</taxon>
        <taxon>Cnidaria</taxon>
        <taxon>Anthozoa</taxon>
        <taxon>Hexacorallia</taxon>
        <taxon>Scleractinia</taxon>
        <taxon>Astrocoeniina</taxon>
        <taxon>Pocilloporidae</taxon>
        <taxon>Pocillopora</taxon>
    </lineage>
</organism>
<keyword evidence="8" id="KW-1185">Reference proteome</keyword>
<feature type="chain" id="PRO_5043897277" description="SRCR domain-containing protein" evidence="5">
    <location>
        <begin position="20"/>
        <end position="435"/>
    </location>
</feature>
<dbReference type="GO" id="GO:0016020">
    <property type="term" value="C:membrane"/>
    <property type="evidence" value="ECO:0007669"/>
    <property type="project" value="InterPro"/>
</dbReference>
<dbReference type="InterPro" id="IPR036772">
    <property type="entry name" value="SRCR-like_dom_sf"/>
</dbReference>
<sequence>MNSFTSAIFLVVAVGEVGGKSNPTKNEKLTKVYVRLRDSSISYAGRVEISNDEESWGTICDKHWTKDDANVICKQLDFPLAVAAVPMAGFSAGTGPIFLKDVKCTGSERSLLGCEYDVWKKHDVNESCDHSMDVGVVCYPHKEILPIIIMIVLGFLLGVSCLVNVCLIYYVCCKRKRKKKRHLTAVQQSTLSRRTGSQAGLDNLGIQSDICTEPSTNIRQNNLLIQKNGIKPADPSEDENSKQLSREAAADQWEMEQHVYQRLQSCVLDPMSEEYIEILEHGPQKSPNQHAERKEIVESVRAASYQSLKPKGLEHSKDDGNGKVNRYEHLQLRDRLPEEVQPSLVEQGPSTNENANEDIPDYVDIVDDGRLVTSAKAPPTSSGTTISNSYETLKPAQGSPSHQVDAAGPCSTPAADQNSVQVASQEEDNYMELLA</sequence>
<evidence type="ECO:0000256" key="5">
    <source>
        <dbReference type="SAM" id="SignalP"/>
    </source>
</evidence>
<feature type="transmembrane region" description="Helical" evidence="4">
    <location>
        <begin position="147"/>
        <end position="172"/>
    </location>
</feature>
<reference evidence="7 8" key="1">
    <citation type="submission" date="2022-05" db="EMBL/GenBank/DDBJ databases">
        <authorList>
            <consortium name="Genoscope - CEA"/>
            <person name="William W."/>
        </authorList>
    </citation>
    <scope>NUCLEOTIDE SEQUENCE [LARGE SCALE GENOMIC DNA]</scope>
</reference>
<keyword evidence="4" id="KW-0812">Transmembrane</keyword>
<feature type="domain" description="SRCR" evidence="6">
    <location>
        <begin position="34"/>
        <end position="139"/>
    </location>
</feature>
<dbReference type="PRINTS" id="PR00258">
    <property type="entry name" value="SPERACTRCPTR"/>
</dbReference>
<feature type="region of interest" description="Disordered" evidence="3">
    <location>
        <begin position="224"/>
        <end position="249"/>
    </location>
</feature>
<evidence type="ECO:0000256" key="4">
    <source>
        <dbReference type="SAM" id="Phobius"/>
    </source>
</evidence>
<evidence type="ECO:0000256" key="2">
    <source>
        <dbReference type="PROSITE-ProRule" id="PRU00196"/>
    </source>
</evidence>
<dbReference type="EMBL" id="CALNXJ010000003">
    <property type="protein sequence ID" value="CAH3035923.1"/>
    <property type="molecule type" value="Genomic_DNA"/>
</dbReference>
<proteinExistence type="predicted"/>
<dbReference type="Gene3D" id="3.10.250.10">
    <property type="entry name" value="SRCR-like domain"/>
    <property type="match status" value="1"/>
</dbReference>
<feature type="signal peptide" evidence="5">
    <location>
        <begin position="1"/>
        <end position="19"/>
    </location>
</feature>
<dbReference type="Proteomes" id="UP001159428">
    <property type="component" value="Unassembled WGS sequence"/>
</dbReference>
<dbReference type="PANTHER" id="PTHR48071:SF18">
    <property type="entry name" value="DELETED IN MALIGNANT BRAIN TUMORS 1 PROTEIN-RELATED"/>
    <property type="match status" value="1"/>
</dbReference>
<dbReference type="PANTHER" id="PTHR48071">
    <property type="entry name" value="SRCR DOMAIN-CONTAINING PROTEIN"/>
    <property type="match status" value="1"/>
</dbReference>
<feature type="compositionally biased region" description="Polar residues" evidence="3">
    <location>
        <begin position="414"/>
        <end position="424"/>
    </location>
</feature>
<dbReference type="AlphaFoldDB" id="A0AAU9VPQ2"/>